<evidence type="ECO:0000313" key="1">
    <source>
        <dbReference type="EMBL" id="KAF7634806.1"/>
    </source>
</evidence>
<dbReference type="Proteomes" id="UP000605970">
    <property type="component" value="Unassembled WGS sequence"/>
</dbReference>
<gene>
    <name evidence="1" type="ORF">Mgra_00005699</name>
</gene>
<dbReference type="AlphaFoldDB" id="A0A8S9ZNZ7"/>
<name>A0A8S9ZNZ7_9BILA</name>
<accession>A0A8S9ZNZ7</accession>
<proteinExistence type="predicted"/>
<keyword evidence="2" id="KW-1185">Reference proteome</keyword>
<reference evidence="1" key="1">
    <citation type="journal article" date="2020" name="Ecol. Evol.">
        <title>Genome structure and content of the rice root-knot nematode (Meloidogyne graminicola).</title>
        <authorList>
            <person name="Phan N.T."/>
            <person name="Danchin E.G.J."/>
            <person name="Klopp C."/>
            <person name="Perfus-Barbeoch L."/>
            <person name="Kozlowski D.K."/>
            <person name="Koutsovoulos G.D."/>
            <person name="Lopez-Roques C."/>
            <person name="Bouchez O."/>
            <person name="Zahm M."/>
            <person name="Besnard G."/>
            <person name="Bellafiore S."/>
        </authorList>
    </citation>
    <scope>NUCLEOTIDE SEQUENCE</scope>
    <source>
        <strain evidence="1">VN-18</strain>
    </source>
</reference>
<dbReference type="EMBL" id="JABEBT010000050">
    <property type="protein sequence ID" value="KAF7634806.1"/>
    <property type="molecule type" value="Genomic_DNA"/>
</dbReference>
<sequence length="52" mass="5714">MFLTDRLKMEGLGLMSKLIQCNCGSFSFLEQFSLITTIGGSETASMLSTSMR</sequence>
<organism evidence="1 2">
    <name type="scientific">Meloidogyne graminicola</name>
    <dbReference type="NCBI Taxonomy" id="189291"/>
    <lineage>
        <taxon>Eukaryota</taxon>
        <taxon>Metazoa</taxon>
        <taxon>Ecdysozoa</taxon>
        <taxon>Nematoda</taxon>
        <taxon>Chromadorea</taxon>
        <taxon>Rhabditida</taxon>
        <taxon>Tylenchina</taxon>
        <taxon>Tylenchomorpha</taxon>
        <taxon>Tylenchoidea</taxon>
        <taxon>Meloidogynidae</taxon>
        <taxon>Meloidogyninae</taxon>
        <taxon>Meloidogyne</taxon>
    </lineage>
</organism>
<evidence type="ECO:0000313" key="2">
    <source>
        <dbReference type="Proteomes" id="UP000605970"/>
    </source>
</evidence>
<comment type="caution">
    <text evidence="1">The sequence shown here is derived from an EMBL/GenBank/DDBJ whole genome shotgun (WGS) entry which is preliminary data.</text>
</comment>
<protein>
    <submittedName>
        <fullName evidence="1">Uncharacterized protein</fullName>
    </submittedName>
</protein>